<accession>A0A2Z7C9S4</accession>
<dbReference type="AlphaFoldDB" id="A0A2Z7C9S4"/>
<sequence length="156" mass="17539">MAKTLAGSPVRKLLRAGRGCAPCEGPRWRWKTPRLAPHAILAVAADVGPPSGESPASLRRLNFASSFRKKLAQHVIVCINEFDDVSHSRHHDVIITFSYNSPNRYDDISSTEVGKWIDMMTSSVLKLAKLLNLVYRDKSLDSKELFIHLLQEEICR</sequence>
<keyword evidence="2" id="KW-1185">Reference proteome</keyword>
<proteinExistence type="predicted"/>
<evidence type="ECO:0000313" key="2">
    <source>
        <dbReference type="Proteomes" id="UP000250235"/>
    </source>
</evidence>
<dbReference type="Proteomes" id="UP000250235">
    <property type="component" value="Unassembled WGS sequence"/>
</dbReference>
<reference evidence="1 2" key="1">
    <citation type="journal article" date="2015" name="Proc. Natl. Acad. Sci. U.S.A.">
        <title>The resurrection genome of Boea hygrometrica: A blueprint for survival of dehydration.</title>
        <authorList>
            <person name="Xiao L."/>
            <person name="Yang G."/>
            <person name="Zhang L."/>
            <person name="Yang X."/>
            <person name="Zhao S."/>
            <person name="Ji Z."/>
            <person name="Zhou Q."/>
            <person name="Hu M."/>
            <person name="Wang Y."/>
            <person name="Chen M."/>
            <person name="Xu Y."/>
            <person name="Jin H."/>
            <person name="Xiao X."/>
            <person name="Hu G."/>
            <person name="Bao F."/>
            <person name="Hu Y."/>
            <person name="Wan P."/>
            <person name="Li L."/>
            <person name="Deng X."/>
            <person name="Kuang T."/>
            <person name="Xiang C."/>
            <person name="Zhu J.K."/>
            <person name="Oliver M.J."/>
            <person name="He Y."/>
        </authorList>
    </citation>
    <scope>NUCLEOTIDE SEQUENCE [LARGE SCALE GENOMIC DNA]</scope>
    <source>
        <strain evidence="2">cv. XS01</strain>
    </source>
</reference>
<name>A0A2Z7C9S4_9LAMI</name>
<evidence type="ECO:0000313" key="1">
    <source>
        <dbReference type="EMBL" id="KZV41420.1"/>
    </source>
</evidence>
<gene>
    <name evidence="1" type="ORF">F511_12148</name>
</gene>
<protein>
    <submittedName>
        <fullName evidence="1">Uncharacterized protein</fullName>
    </submittedName>
</protein>
<dbReference type="EMBL" id="KQ999465">
    <property type="protein sequence ID" value="KZV41420.1"/>
    <property type="molecule type" value="Genomic_DNA"/>
</dbReference>
<organism evidence="1 2">
    <name type="scientific">Dorcoceras hygrometricum</name>
    <dbReference type="NCBI Taxonomy" id="472368"/>
    <lineage>
        <taxon>Eukaryota</taxon>
        <taxon>Viridiplantae</taxon>
        <taxon>Streptophyta</taxon>
        <taxon>Embryophyta</taxon>
        <taxon>Tracheophyta</taxon>
        <taxon>Spermatophyta</taxon>
        <taxon>Magnoliopsida</taxon>
        <taxon>eudicotyledons</taxon>
        <taxon>Gunneridae</taxon>
        <taxon>Pentapetalae</taxon>
        <taxon>asterids</taxon>
        <taxon>lamiids</taxon>
        <taxon>Lamiales</taxon>
        <taxon>Gesneriaceae</taxon>
        <taxon>Didymocarpoideae</taxon>
        <taxon>Trichosporeae</taxon>
        <taxon>Loxocarpinae</taxon>
        <taxon>Dorcoceras</taxon>
    </lineage>
</organism>